<evidence type="ECO:0000256" key="13">
    <source>
        <dbReference type="HAMAP-Rule" id="MF_00065"/>
    </source>
</evidence>
<dbReference type="HAMAP" id="MF_00065">
    <property type="entry name" value="Adenylyl_sulf_kinase"/>
    <property type="match status" value="1"/>
</dbReference>
<dbReference type="SUPFAM" id="SSF52540">
    <property type="entry name" value="P-loop containing nucleoside triphosphate hydrolases"/>
    <property type="match status" value="1"/>
</dbReference>
<comment type="catalytic activity">
    <reaction evidence="1 13 14">
        <text>adenosine 5'-phosphosulfate + ATP = 3'-phosphoadenylyl sulfate + ADP + H(+)</text>
        <dbReference type="Rhea" id="RHEA:24152"/>
        <dbReference type="ChEBI" id="CHEBI:15378"/>
        <dbReference type="ChEBI" id="CHEBI:30616"/>
        <dbReference type="ChEBI" id="CHEBI:58243"/>
        <dbReference type="ChEBI" id="CHEBI:58339"/>
        <dbReference type="ChEBI" id="CHEBI:456216"/>
        <dbReference type="EC" id="2.7.1.25"/>
    </reaction>
</comment>
<evidence type="ECO:0000256" key="4">
    <source>
        <dbReference type="ARBA" id="ARBA00007008"/>
    </source>
</evidence>
<dbReference type="NCBIfam" id="NF003013">
    <property type="entry name" value="PRK03846.1"/>
    <property type="match status" value="1"/>
</dbReference>
<keyword evidence="9 13" id="KW-0067">ATP-binding</keyword>
<evidence type="ECO:0000256" key="8">
    <source>
        <dbReference type="ARBA" id="ARBA00022777"/>
    </source>
</evidence>
<evidence type="ECO:0000313" key="16">
    <source>
        <dbReference type="EMBL" id="CAI8906258.1"/>
    </source>
</evidence>
<evidence type="ECO:0000256" key="5">
    <source>
        <dbReference type="ARBA" id="ARBA00012121"/>
    </source>
</evidence>
<organism evidence="16 17">
    <name type="scientific">Methylocaldum szegediense</name>
    <dbReference type="NCBI Taxonomy" id="73780"/>
    <lineage>
        <taxon>Bacteria</taxon>
        <taxon>Pseudomonadati</taxon>
        <taxon>Pseudomonadota</taxon>
        <taxon>Gammaproteobacteria</taxon>
        <taxon>Methylococcales</taxon>
        <taxon>Methylococcaceae</taxon>
        <taxon>Methylocaldum</taxon>
    </lineage>
</organism>
<dbReference type="Proteomes" id="UP001162030">
    <property type="component" value="Chromosome"/>
</dbReference>
<dbReference type="CDD" id="cd02027">
    <property type="entry name" value="APSK"/>
    <property type="match status" value="1"/>
</dbReference>
<sequence length="197" mass="22437">MSSNIVWHKASVTREKREQLNGHKSFVLWFTGLSGAGKSTLAHRIEDLLFERGCRTYVFDGDNVRHGLCSDLGFSIEDRRENIRRIGEMSKLFVDAGVIALTAFISPFRQDRQMVRSLVGEEDFIEIYCDASVDVCEKRDTKGLYKKARLGEIPDFTGISSPYEPPENPEIVLHSGVDSLETCAQTVMRYLEDRRKI</sequence>
<dbReference type="InterPro" id="IPR059117">
    <property type="entry name" value="APS_kinase_dom"/>
</dbReference>
<name>A0ABN8X905_9GAMM</name>
<reference evidence="16 17" key="1">
    <citation type="submission" date="2023-03" db="EMBL/GenBank/DDBJ databases">
        <authorList>
            <person name="Pearce D."/>
        </authorList>
    </citation>
    <scope>NUCLEOTIDE SEQUENCE [LARGE SCALE GENOMIC DNA]</scope>
    <source>
        <strain evidence="16">Msz</strain>
    </source>
</reference>
<keyword evidence="17" id="KW-1185">Reference proteome</keyword>
<dbReference type="Gene3D" id="3.40.50.300">
    <property type="entry name" value="P-loop containing nucleotide triphosphate hydrolases"/>
    <property type="match status" value="1"/>
</dbReference>
<feature type="binding site" evidence="13">
    <location>
        <begin position="32"/>
        <end position="39"/>
    </location>
    <ligand>
        <name>ATP</name>
        <dbReference type="ChEBI" id="CHEBI:30616"/>
    </ligand>
</feature>
<evidence type="ECO:0000256" key="12">
    <source>
        <dbReference type="ARBA" id="ARBA00031464"/>
    </source>
</evidence>
<comment type="function">
    <text evidence="2 13 14">Catalyzes the synthesis of activated sulfate.</text>
</comment>
<dbReference type="EC" id="2.7.1.25" evidence="5 13"/>
<dbReference type="GO" id="GO:0004020">
    <property type="term" value="F:adenylylsulfate kinase activity"/>
    <property type="evidence" value="ECO:0007669"/>
    <property type="project" value="UniProtKB-EC"/>
</dbReference>
<evidence type="ECO:0000259" key="15">
    <source>
        <dbReference type="Pfam" id="PF01583"/>
    </source>
</evidence>
<keyword evidence="6 13" id="KW-0808">Transferase</keyword>
<feature type="domain" description="APS kinase" evidence="15">
    <location>
        <begin position="24"/>
        <end position="173"/>
    </location>
</feature>
<evidence type="ECO:0000256" key="7">
    <source>
        <dbReference type="ARBA" id="ARBA00022741"/>
    </source>
</evidence>
<dbReference type="EMBL" id="OX458333">
    <property type="protein sequence ID" value="CAI8906258.1"/>
    <property type="molecule type" value="Genomic_DNA"/>
</dbReference>
<dbReference type="PANTHER" id="PTHR11055:SF1">
    <property type="entry name" value="PAPS SYNTHETASE, ISOFORM D"/>
    <property type="match status" value="1"/>
</dbReference>
<comment type="pathway">
    <text evidence="3 13 14">Sulfur metabolism; hydrogen sulfide biosynthesis; sulfite from sulfate: step 2/3.</text>
</comment>
<dbReference type="PANTHER" id="PTHR11055">
    <property type="entry name" value="BIFUNCTIONAL 3'-PHOSPHOADENOSINE 5'-PHOSPHOSULFATE SYNTHASE"/>
    <property type="match status" value="1"/>
</dbReference>
<evidence type="ECO:0000256" key="2">
    <source>
        <dbReference type="ARBA" id="ARBA00002632"/>
    </source>
</evidence>
<dbReference type="Pfam" id="PF01583">
    <property type="entry name" value="APS_kinase"/>
    <property type="match status" value="1"/>
</dbReference>
<proteinExistence type="inferred from homology"/>
<evidence type="ECO:0000256" key="11">
    <source>
        <dbReference type="ARBA" id="ARBA00031393"/>
    </source>
</evidence>
<evidence type="ECO:0000256" key="3">
    <source>
        <dbReference type="ARBA" id="ARBA00004806"/>
    </source>
</evidence>
<dbReference type="InterPro" id="IPR027417">
    <property type="entry name" value="P-loop_NTPase"/>
</dbReference>
<evidence type="ECO:0000256" key="14">
    <source>
        <dbReference type="RuleBase" id="RU004347"/>
    </source>
</evidence>
<evidence type="ECO:0000256" key="10">
    <source>
        <dbReference type="ARBA" id="ARBA00029724"/>
    </source>
</evidence>
<keyword evidence="13" id="KW-0597">Phosphoprotein</keyword>
<dbReference type="RefSeq" id="WP_026609141.1">
    <property type="nucleotide sequence ID" value="NZ_OX458333.1"/>
</dbReference>
<keyword evidence="8 13" id="KW-0418">Kinase</keyword>
<comment type="similarity">
    <text evidence="4 13 14">Belongs to the APS kinase family.</text>
</comment>
<evidence type="ECO:0000256" key="1">
    <source>
        <dbReference type="ARBA" id="ARBA00001823"/>
    </source>
</evidence>
<dbReference type="NCBIfam" id="TIGR00455">
    <property type="entry name" value="apsK"/>
    <property type="match status" value="1"/>
</dbReference>
<gene>
    <name evidence="13 16" type="primary">cysC</name>
    <name evidence="16" type="ORF">MSZNOR_3545</name>
</gene>
<evidence type="ECO:0000256" key="9">
    <source>
        <dbReference type="ARBA" id="ARBA00022840"/>
    </source>
</evidence>
<keyword evidence="7 13" id="KW-0547">Nucleotide-binding</keyword>
<accession>A0ABN8X905</accession>
<feature type="active site" description="Phosphoserine intermediate" evidence="13">
    <location>
        <position position="106"/>
    </location>
</feature>
<evidence type="ECO:0000256" key="6">
    <source>
        <dbReference type="ARBA" id="ARBA00022679"/>
    </source>
</evidence>
<dbReference type="InterPro" id="IPR002891">
    <property type="entry name" value="APS"/>
</dbReference>
<evidence type="ECO:0000313" key="17">
    <source>
        <dbReference type="Proteomes" id="UP001162030"/>
    </source>
</evidence>
<protein>
    <recommendedName>
        <fullName evidence="5 13">Adenylyl-sulfate kinase</fullName>
        <ecNumber evidence="5 13">2.7.1.25</ecNumber>
    </recommendedName>
    <alternativeName>
        <fullName evidence="11 13">APS kinase</fullName>
    </alternativeName>
    <alternativeName>
        <fullName evidence="12 13">ATP adenosine-5'-phosphosulfate 3'-phosphotransferase</fullName>
    </alternativeName>
    <alternativeName>
        <fullName evidence="10 13">Adenosine-5'-phosphosulfate kinase</fullName>
    </alternativeName>
</protein>